<evidence type="ECO:0000313" key="3">
    <source>
        <dbReference type="EMBL" id="KAL0954520.1"/>
    </source>
</evidence>
<organism evidence="3 4">
    <name type="scientific">Hohenbuehelia grisea</name>
    <dbReference type="NCBI Taxonomy" id="104357"/>
    <lineage>
        <taxon>Eukaryota</taxon>
        <taxon>Fungi</taxon>
        <taxon>Dikarya</taxon>
        <taxon>Basidiomycota</taxon>
        <taxon>Agaricomycotina</taxon>
        <taxon>Agaricomycetes</taxon>
        <taxon>Agaricomycetidae</taxon>
        <taxon>Agaricales</taxon>
        <taxon>Pleurotineae</taxon>
        <taxon>Pleurotaceae</taxon>
        <taxon>Hohenbuehelia</taxon>
    </lineage>
</organism>
<keyword evidence="1" id="KW-0472">Membrane</keyword>
<dbReference type="Proteomes" id="UP001556367">
    <property type="component" value="Unassembled WGS sequence"/>
</dbReference>
<evidence type="ECO:0000259" key="2">
    <source>
        <dbReference type="Pfam" id="PF20152"/>
    </source>
</evidence>
<evidence type="ECO:0000313" key="4">
    <source>
        <dbReference type="Proteomes" id="UP001556367"/>
    </source>
</evidence>
<feature type="domain" description="DUF6534" evidence="2">
    <location>
        <begin position="81"/>
        <end position="145"/>
    </location>
</feature>
<sequence>MHQIVQPRAATSSMHITLDDTLGALFSSTLIGIWTYPRDSSVLKLTILLIMALDTASVVLNSEAIYNYVIRNYGNLLSLERIDVTDTVLDKLMIFAINRGMMNIILHIVLLATFISMDNLIWTYFHASGARVYTISILSMLNRRTSMSPEHSDLANANTYGTPPSTLVFARQRSDDATKYDSDDISGIALRALKLDNRPARNRGPPR</sequence>
<dbReference type="PANTHER" id="PTHR40465">
    <property type="entry name" value="CHROMOSOME 1, WHOLE GENOME SHOTGUN SEQUENCE"/>
    <property type="match status" value="1"/>
</dbReference>
<dbReference type="EMBL" id="JASNQZ010000007">
    <property type="protein sequence ID" value="KAL0954520.1"/>
    <property type="molecule type" value="Genomic_DNA"/>
</dbReference>
<dbReference type="InterPro" id="IPR045339">
    <property type="entry name" value="DUF6534"/>
</dbReference>
<protein>
    <recommendedName>
        <fullName evidence="2">DUF6534 domain-containing protein</fullName>
    </recommendedName>
</protein>
<proteinExistence type="predicted"/>
<evidence type="ECO:0000256" key="1">
    <source>
        <dbReference type="SAM" id="Phobius"/>
    </source>
</evidence>
<dbReference type="Pfam" id="PF20152">
    <property type="entry name" value="DUF6534"/>
    <property type="match status" value="1"/>
</dbReference>
<dbReference type="PANTHER" id="PTHR40465:SF1">
    <property type="entry name" value="DUF6534 DOMAIN-CONTAINING PROTEIN"/>
    <property type="match status" value="1"/>
</dbReference>
<gene>
    <name evidence="3" type="ORF">HGRIS_003487</name>
</gene>
<keyword evidence="1" id="KW-1133">Transmembrane helix</keyword>
<feature type="transmembrane region" description="Helical" evidence="1">
    <location>
        <begin position="100"/>
        <end position="117"/>
    </location>
</feature>
<comment type="caution">
    <text evidence="3">The sequence shown here is derived from an EMBL/GenBank/DDBJ whole genome shotgun (WGS) entry which is preliminary data.</text>
</comment>
<reference evidence="4" key="1">
    <citation type="submission" date="2024-06" db="EMBL/GenBank/DDBJ databases">
        <title>Multi-omics analyses provide insights into the biosynthesis of the anticancer antibiotic pleurotin in Hohenbuehelia grisea.</title>
        <authorList>
            <person name="Weaver J.A."/>
            <person name="Alberti F."/>
        </authorList>
    </citation>
    <scope>NUCLEOTIDE SEQUENCE [LARGE SCALE GENOMIC DNA]</scope>
    <source>
        <strain evidence="4">T-177</strain>
    </source>
</reference>
<keyword evidence="1" id="KW-0812">Transmembrane</keyword>
<name>A0ABR3JHA1_9AGAR</name>
<accession>A0ABR3JHA1</accession>
<keyword evidence="4" id="KW-1185">Reference proteome</keyword>